<keyword evidence="1" id="KW-0547">Nucleotide-binding</keyword>
<dbReference type="InterPro" id="IPR013221">
    <property type="entry name" value="Mur_ligase_cen"/>
</dbReference>
<dbReference type="Proteomes" id="UP000006637">
    <property type="component" value="Chromosome"/>
</dbReference>
<dbReference type="GO" id="GO:0008360">
    <property type="term" value="P:regulation of cell shape"/>
    <property type="evidence" value="ECO:0007669"/>
    <property type="project" value="UniProtKB-KW"/>
</dbReference>
<dbReference type="PANTHER" id="PTHR23135:SF7">
    <property type="entry name" value="LIPID II ISOGLUTAMINYL SYNTHASE (GLUTAMINE-HYDROLYZING) SUBUNIT MURT"/>
    <property type="match status" value="1"/>
</dbReference>
<keyword evidence="1" id="KW-0961">Cell wall biogenesis/degradation</keyword>
<dbReference type="PANTHER" id="PTHR23135">
    <property type="entry name" value="MUR LIGASE FAMILY MEMBER"/>
    <property type="match status" value="1"/>
</dbReference>
<gene>
    <name evidence="1" type="primary">murT</name>
    <name evidence="4" type="ordered locus">Rxyl_3016</name>
</gene>
<dbReference type="Pfam" id="PF08245">
    <property type="entry name" value="Mur_ligase_M"/>
    <property type="match status" value="1"/>
</dbReference>
<keyword evidence="5" id="KW-1185">Reference proteome</keyword>
<feature type="binding site" evidence="1">
    <location>
        <position position="203"/>
    </location>
    <ligand>
        <name>Zn(2+)</name>
        <dbReference type="ChEBI" id="CHEBI:29105"/>
    </ligand>
</feature>
<dbReference type="InterPro" id="IPR036565">
    <property type="entry name" value="Mur-like_cat_sf"/>
</dbReference>
<keyword evidence="1" id="KW-0436">Ligase</keyword>
<feature type="binding site" evidence="1">
    <location>
        <position position="184"/>
    </location>
    <ligand>
        <name>Zn(2+)</name>
        <dbReference type="ChEBI" id="CHEBI:29105"/>
    </ligand>
</feature>
<evidence type="ECO:0000259" key="3">
    <source>
        <dbReference type="Pfam" id="PF08353"/>
    </source>
</evidence>
<comment type="pathway">
    <text evidence="1">Cell wall biogenesis; peptidoglycan biosynthesis.</text>
</comment>
<dbReference type="EMBL" id="CP000386">
    <property type="protein sequence ID" value="ABG05926.1"/>
    <property type="molecule type" value="Genomic_DNA"/>
</dbReference>
<dbReference type="HOGENOM" id="CLU_041534_0_0_11"/>
<dbReference type="eggNOG" id="COG0769">
    <property type="taxonomic scope" value="Bacteria"/>
</dbReference>
<sequence length="436" mass="46370">MVARRLDPRVLRALSGRLPRGSAAVTGTNGKTTTARMAGAILREAGIRTVSNFTGANLVTGVTAALVEDSDLAGRPSAEMGLFEVDEASVPRVAAEAELRLLAVLNLFRDQLDRYGELAYTGKVIASAFEHLPPGGGVILNADDPLVASLGRSAPGALYFGVDEPALDTGRLQHVADSKDCPLCGTPLSYSAVYMGHVGVYRCGRCGFGRPEPAYRASRVRLRGVRGATFVLSGPAGEREVRLRLPGLYNVYNALAAAALAGEAGAAMEHIVRGLGAFGGAFGRVERVLAGEREVFLLLIKNPVGFNEILRTFIAGGGARHVLVAINDNDADGRDVSWLWDVDLEMLAEAREEGLLSEMQPIMAGGLRAEDMAVRLKYAGLPVGAVVPGCGEALRRALDATPPGETLYVLPTYTAMLEIRRALSELGYARPFWEDR</sequence>
<dbReference type="Gene3D" id="3.40.1190.10">
    <property type="entry name" value="Mur-like, catalytic domain"/>
    <property type="match status" value="1"/>
</dbReference>
<feature type="domain" description="Mur ligase central" evidence="2">
    <location>
        <begin position="25"/>
        <end position="180"/>
    </location>
</feature>
<dbReference type="SUPFAM" id="SSF53623">
    <property type="entry name" value="MurD-like peptide ligases, catalytic domain"/>
    <property type="match status" value="1"/>
</dbReference>
<organism evidence="4 5">
    <name type="scientific">Rubrobacter xylanophilus (strain DSM 9941 / JCM 11954 / NBRC 16129 / PRD-1)</name>
    <dbReference type="NCBI Taxonomy" id="266117"/>
    <lineage>
        <taxon>Bacteria</taxon>
        <taxon>Bacillati</taxon>
        <taxon>Actinomycetota</taxon>
        <taxon>Rubrobacteria</taxon>
        <taxon>Rubrobacterales</taxon>
        <taxon>Rubrobacteraceae</taxon>
        <taxon>Rubrobacter</taxon>
    </lineage>
</organism>
<feature type="domain" description="Lipid II isoglutaminyl synthase (glutamine-hydrolyzing) subunit MurT C-terminal" evidence="3">
    <location>
        <begin position="299"/>
        <end position="416"/>
    </location>
</feature>
<proteinExistence type="inferred from homology"/>
<dbReference type="RefSeq" id="WP_011565935.1">
    <property type="nucleotide sequence ID" value="NC_008148.1"/>
</dbReference>
<keyword evidence="1" id="KW-0133">Cell shape</keyword>
<dbReference type="KEGG" id="rxy:Rxyl_3016"/>
<comment type="similarity">
    <text evidence="1">Belongs to the MurCDEF family. MurT subfamily.</text>
</comment>
<feature type="binding site" evidence="1">
    <location>
        <position position="181"/>
    </location>
    <ligand>
        <name>Zn(2+)</name>
        <dbReference type="ChEBI" id="CHEBI:29105"/>
    </ligand>
</feature>
<dbReference type="GO" id="GO:0016881">
    <property type="term" value="F:acid-amino acid ligase activity"/>
    <property type="evidence" value="ECO:0007669"/>
    <property type="project" value="InterPro"/>
</dbReference>
<dbReference type="GO" id="GO:0005524">
    <property type="term" value="F:ATP binding"/>
    <property type="evidence" value="ECO:0007669"/>
    <property type="project" value="UniProtKB-UniRule"/>
</dbReference>
<evidence type="ECO:0000313" key="4">
    <source>
        <dbReference type="EMBL" id="ABG05926.1"/>
    </source>
</evidence>
<feature type="binding site" evidence="1">
    <location>
        <position position="206"/>
    </location>
    <ligand>
        <name>Zn(2+)</name>
        <dbReference type="ChEBI" id="CHEBI:29105"/>
    </ligand>
</feature>
<dbReference type="InterPro" id="IPR043703">
    <property type="entry name" value="Lipid_II_synth_MurT"/>
</dbReference>
<dbReference type="GO" id="GO:0071555">
    <property type="term" value="P:cell wall organization"/>
    <property type="evidence" value="ECO:0007669"/>
    <property type="project" value="UniProtKB-KW"/>
</dbReference>
<evidence type="ECO:0000256" key="1">
    <source>
        <dbReference type="HAMAP-Rule" id="MF_02214"/>
    </source>
</evidence>
<keyword evidence="1" id="KW-0067">ATP-binding</keyword>
<comment type="subunit">
    <text evidence="1">Forms a heterodimer with GatD.</text>
</comment>
<dbReference type="GO" id="GO:0140282">
    <property type="term" value="F:carbon-nitrogen ligase activity on lipid II"/>
    <property type="evidence" value="ECO:0007669"/>
    <property type="project" value="UniProtKB-UniRule"/>
</dbReference>
<dbReference type="AlphaFoldDB" id="Q1ARQ2"/>
<dbReference type="HAMAP" id="MF_02214">
    <property type="entry name" value="Lipid_II_synth_MurT"/>
    <property type="match status" value="1"/>
</dbReference>
<dbReference type="InterPro" id="IPR013564">
    <property type="entry name" value="MurT_C"/>
</dbReference>
<evidence type="ECO:0000259" key="2">
    <source>
        <dbReference type="Pfam" id="PF08245"/>
    </source>
</evidence>
<reference evidence="4 5" key="1">
    <citation type="submission" date="2006-06" db="EMBL/GenBank/DDBJ databases">
        <title>Complete sequence of Rubrobacter xylanophilus DSM 9941.</title>
        <authorList>
            <consortium name="US DOE Joint Genome Institute"/>
            <person name="Copeland A."/>
            <person name="Lucas S."/>
            <person name="Lapidus A."/>
            <person name="Barry K."/>
            <person name="Detter J.C."/>
            <person name="Glavina del Rio T."/>
            <person name="Hammon N."/>
            <person name="Israni S."/>
            <person name="Dalin E."/>
            <person name="Tice H."/>
            <person name="Pitluck S."/>
            <person name="Munk A.C."/>
            <person name="Brettin T."/>
            <person name="Bruce D."/>
            <person name="Han C."/>
            <person name="Tapia R."/>
            <person name="Gilna P."/>
            <person name="Schmutz J."/>
            <person name="Larimer F."/>
            <person name="Land M."/>
            <person name="Hauser L."/>
            <person name="Kyrpides N."/>
            <person name="Lykidis A."/>
            <person name="da Costa M.S."/>
            <person name="Rainey F.A."/>
            <person name="Empadinhas N."/>
            <person name="Jolivet E."/>
            <person name="Battista J.R."/>
            <person name="Richardson P."/>
        </authorList>
    </citation>
    <scope>NUCLEOTIDE SEQUENCE [LARGE SCALE GENOMIC DNA]</scope>
    <source>
        <strain evidence="5">DSM 9941 / NBRC 16129 / PRD-1</strain>
    </source>
</reference>
<protein>
    <recommendedName>
        <fullName evidence="1">Lipid II isoglutaminyl synthase (glutamine-hydrolyzing) subunit MurT</fullName>
        <ecNumber evidence="1">6.3.5.13</ecNumber>
    </recommendedName>
</protein>
<comment type="catalytic activity">
    <reaction evidence="1">
        <text>beta-D-GlcNAc-(1-&gt;4)-Mur2Ac(oyl-L-Ala-gamma-D-Glu-L-Lys-D-Ala-D-Ala)-di-trans,octa-cis-undecaprenyl diphosphate + L-glutamine + ATP + H2O = beta-D-GlcNAc-(1-&gt;4)-Mur2Ac(oyl-L-Ala-D-isoglutaminyl-L-Lys-D-Ala-D-Ala)-di-trans,octa-cis-undecaprenyl diphosphate + L-glutamate + ADP + phosphate + H(+)</text>
        <dbReference type="Rhea" id="RHEA:57928"/>
        <dbReference type="ChEBI" id="CHEBI:15377"/>
        <dbReference type="ChEBI" id="CHEBI:15378"/>
        <dbReference type="ChEBI" id="CHEBI:29985"/>
        <dbReference type="ChEBI" id="CHEBI:30616"/>
        <dbReference type="ChEBI" id="CHEBI:43474"/>
        <dbReference type="ChEBI" id="CHEBI:58359"/>
        <dbReference type="ChEBI" id="CHEBI:60033"/>
        <dbReference type="ChEBI" id="CHEBI:62233"/>
        <dbReference type="ChEBI" id="CHEBI:456216"/>
        <dbReference type="EC" id="6.3.5.13"/>
    </reaction>
</comment>
<dbReference type="UniPathway" id="UPA00219"/>
<name>Q1ARQ2_RUBXD</name>
<dbReference type="GO" id="GO:0009252">
    <property type="term" value="P:peptidoglycan biosynthetic process"/>
    <property type="evidence" value="ECO:0007669"/>
    <property type="project" value="UniProtKB-UniRule"/>
</dbReference>
<comment type="catalytic activity">
    <reaction evidence="1">
        <text>beta-D-GlcNAc-(1-&gt;4)-Mur2Ac(oyl-L-Ala-gamma-D-Glu-L-Lys-D-Ala-D-Ala)-di-trans,octa-cis-undecaprenyl diphosphate + ATP = beta-D-GlcNAc-(1-&gt;4)-Mur2Ac(oyl-L-Ala-gamma-D-O-P-Glu-L-Lys-D-Ala-D-Ala)-di-trans,octa-cis-undecaprenyl diphosphate + ADP</text>
        <dbReference type="Rhea" id="RHEA:59488"/>
        <dbReference type="ChEBI" id="CHEBI:30616"/>
        <dbReference type="ChEBI" id="CHEBI:60033"/>
        <dbReference type="ChEBI" id="CHEBI:143132"/>
        <dbReference type="ChEBI" id="CHEBI:456216"/>
    </reaction>
</comment>
<feature type="active site" evidence="1">
    <location>
        <position position="335"/>
    </location>
</feature>
<comment type="function">
    <text evidence="1">The lipid II isoglutaminyl synthase complex catalyzes the formation of alpha-D-isoglutamine in the cell wall lipid II stem peptide. The MurT subunit catalyzes the ATP-dependent amidation of D-glutamate residue of lipid II, converting it to an isoglutamine residue.</text>
</comment>
<keyword evidence="1" id="KW-0573">Peptidoglycan synthesis</keyword>
<keyword evidence="1" id="KW-0862">Zinc</keyword>
<dbReference type="OrthoDB" id="9803907at2"/>
<evidence type="ECO:0000313" key="5">
    <source>
        <dbReference type="Proteomes" id="UP000006637"/>
    </source>
</evidence>
<keyword evidence="1" id="KW-0479">Metal-binding</keyword>
<dbReference type="GO" id="GO:0008270">
    <property type="term" value="F:zinc ion binding"/>
    <property type="evidence" value="ECO:0007669"/>
    <property type="project" value="UniProtKB-UniRule"/>
</dbReference>
<dbReference type="STRING" id="266117.Rxyl_3016"/>
<accession>Q1ARQ2</accession>
<dbReference type="Pfam" id="PF08353">
    <property type="entry name" value="MurT_C"/>
    <property type="match status" value="1"/>
</dbReference>
<comment type="catalytic activity">
    <reaction evidence="1">
        <text>beta-D-GlcNAc-(1-&gt;4)-Mur2Ac(oyl-L-Ala-gamma-D-O-P-Glu-L-Lys-D-Ala-D-Ala)-di-trans,octa-cis-undecaprenyl diphosphate + NH4(+) = beta-D-GlcNAc-(1-&gt;4)-Mur2Ac(oyl-L-Ala-D-isoglutaminyl-L-Lys-D-Ala-D-Ala)-di-trans,octa-cis-undecaprenyl diphosphate + phosphate + H(+)</text>
        <dbReference type="Rhea" id="RHEA:57932"/>
        <dbReference type="ChEBI" id="CHEBI:15378"/>
        <dbReference type="ChEBI" id="CHEBI:28938"/>
        <dbReference type="ChEBI" id="CHEBI:43474"/>
        <dbReference type="ChEBI" id="CHEBI:62233"/>
        <dbReference type="ChEBI" id="CHEBI:143132"/>
    </reaction>
</comment>
<dbReference type="PhylomeDB" id="Q1ARQ2"/>
<dbReference type="EC" id="6.3.5.13" evidence="1"/>